<evidence type="ECO:0000256" key="2">
    <source>
        <dbReference type="ARBA" id="ARBA00022475"/>
    </source>
</evidence>
<organism evidence="13 14">
    <name type="scientific">Eleutherodactylus coqui</name>
    <name type="common">Puerto Rican coqui</name>
    <dbReference type="NCBI Taxonomy" id="57060"/>
    <lineage>
        <taxon>Eukaryota</taxon>
        <taxon>Metazoa</taxon>
        <taxon>Chordata</taxon>
        <taxon>Craniata</taxon>
        <taxon>Vertebrata</taxon>
        <taxon>Euteleostomi</taxon>
        <taxon>Amphibia</taxon>
        <taxon>Batrachia</taxon>
        <taxon>Anura</taxon>
        <taxon>Neobatrachia</taxon>
        <taxon>Hyloidea</taxon>
        <taxon>Eleutherodactylidae</taxon>
        <taxon>Eleutherodactylinae</taxon>
        <taxon>Eleutherodactylus</taxon>
        <taxon>Eleutherodactylus</taxon>
    </lineage>
</organism>
<comment type="caution">
    <text evidence="13">The sequence shown here is derived from an EMBL/GenBank/DDBJ whole genome shotgun (WGS) entry which is preliminary data.</text>
</comment>
<feature type="transmembrane region" description="Helical" evidence="11">
    <location>
        <begin position="217"/>
        <end position="236"/>
    </location>
</feature>
<dbReference type="PROSITE" id="PS50262">
    <property type="entry name" value="G_PROTEIN_RECEP_F1_2"/>
    <property type="match status" value="1"/>
</dbReference>
<evidence type="ECO:0000256" key="9">
    <source>
        <dbReference type="ARBA" id="ARBA00023170"/>
    </source>
</evidence>
<dbReference type="InterPro" id="IPR000725">
    <property type="entry name" value="Olfact_rcpt"/>
</dbReference>
<sequence length="286" mass="32379">MFFGLFFMFFLLNITGNISILWFVTFDLSLHTPMYFFLGNLAFFDISFSSVTVPKMLCDFLSQQKTISFGGCIAQMHFFHFLGSSEVTLLTIMSYDRLVAISNPLRYSVIMNRKLCVCLVIASYITGFLHSLLHTLLTAELPFCGPNKVNHFFCDVKPVLILACTDIALNLKLLTMVTGYLATTSFLLTLFPYILISKSLLKIQTVQGRKRAFSTCSSHLMVVSLLFGTAMFTYLGPSSRDILDYDRVVAVLFTVITPALNPVIYTLRNKDMKKAMKKSIQKWLKS</sequence>
<evidence type="ECO:0000256" key="4">
    <source>
        <dbReference type="ARBA" id="ARBA00022692"/>
    </source>
</evidence>
<dbReference type="OrthoDB" id="5967130at2759"/>
<dbReference type="EMBL" id="WNTK01010241">
    <property type="protein sequence ID" value="KAG9462629.1"/>
    <property type="molecule type" value="Genomic_DNA"/>
</dbReference>
<keyword evidence="2" id="KW-1003">Cell membrane</keyword>
<dbReference type="GO" id="GO:0005886">
    <property type="term" value="C:plasma membrane"/>
    <property type="evidence" value="ECO:0007669"/>
    <property type="project" value="UniProtKB-SubCell"/>
</dbReference>
<dbReference type="SUPFAM" id="SSF81321">
    <property type="entry name" value="Family A G protein-coupled receptor-like"/>
    <property type="match status" value="1"/>
</dbReference>
<proteinExistence type="predicted"/>
<keyword evidence="4 11" id="KW-0812">Transmembrane</keyword>
<dbReference type="PANTHER" id="PTHR26452">
    <property type="entry name" value="OLFACTORY RECEPTOR"/>
    <property type="match status" value="1"/>
</dbReference>
<keyword evidence="5" id="KW-0552">Olfaction</keyword>
<accession>A0A8J6B3S7</accession>
<dbReference type="GO" id="GO:0004930">
    <property type="term" value="F:G protein-coupled receptor activity"/>
    <property type="evidence" value="ECO:0007669"/>
    <property type="project" value="UniProtKB-KW"/>
</dbReference>
<dbReference type="InterPro" id="IPR017452">
    <property type="entry name" value="GPCR_Rhodpsn_7TM"/>
</dbReference>
<dbReference type="InterPro" id="IPR000276">
    <property type="entry name" value="GPCR_Rhodpsn"/>
</dbReference>
<feature type="domain" description="G-protein coupled receptors family 1 profile" evidence="12">
    <location>
        <begin position="16"/>
        <end position="265"/>
    </location>
</feature>
<feature type="transmembrane region" description="Helical" evidence="11">
    <location>
        <begin position="177"/>
        <end position="196"/>
    </location>
</feature>
<evidence type="ECO:0000256" key="8">
    <source>
        <dbReference type="ARBA" id="ARBA00023136"/>
    </source>
</evidence>
<dbReference type="Pfam" id="PF13853">
    <property type="entry name" value="7tm_4"/>
    <property type="match status" value="1"/>
</dbReference>
<protein>
    <recommendedName>
        <fullName evidence="12">G-protein coupled receptors family 1 profile domain-containing protein</fullName>
    </recommendedName>
</protein>
<dbReference type="FunFam" id="1.20.1070.10:FF:000001">
    <property type="entry name" value="Olfactory receptor"/>
    <property type="match status" value="1"/>
</dbReference>
<evidence type="ECO:0000313" key="14">
    <source>
        <dbReference type="Proteomes" id="UP000770717"/>
    </source>
</evidence>
<reference evidence="13" key="1">
    <citation type="thesis" date="2020" institute="ProQuest LLC" country="789 East Eisenhower Parkway, Ann Arbor, MI, USA">
        <title>Comparative Genomics and Chromosome Evolution.</title>
        <authorList>
            <person name="Mudd A.B."/>
        </authorList>
    </citation>
    <scope>NUCLEOTIDE SEQUENCE</scope>
    <source>
        <strain evidence="13">HN-11 Male</strain>
        <tissue evidence="13">Kidney and liver</tissue>
    </source>
</reference>
<feature type="transmembrane region" description="Helical" evidence="11">
    <location>
        <begin position="248"/>
        <end position="267"/>
    </location>
</feature>
<dbReference type="Gene3D" id="1.20.1070.10">
    <property type="entry name" value="Rhodopsin 7-helix transmembrane proteins"/>
    <property type="match status" value="1"/>
</dbReference>
<feature type="transmembrane region" description="Helical" evidence="11">
    <location>
        <begin position="36"/>
        <end position="57"/>
    </location>
</feature>
<evidence type="ECO:0000256" key="6">
    <source>
        <dbReference type="ARBA" id="ARBA00022989"/>
    </source>
</evidence>
<dbReference type="Proteomes" id="UP000770717">
    <property type="component" value="Unassembled WGS sequence"/>
</dbReference>
<keyword evidence="10" id="KW-0807">Transducer</keyword>
<dbReference type="PRINTS" id="PR00245">
    <property type="entry name" value="OLFACTORYR"/>
</dbReference>
<feature type="transmembrane region" description="Helical" evidence="11">
    <location>
        <begin position="6"/>
        <end position="24"/>
    </location>
</feature>
<evidence type="ECO:0000256" key="7">
    <source>
        <dbReference type="ARBA" id="ARBA00023040"/>
    </source>
</evidence>
<evidence type="ECO:0000256" key="1">
    <source>
        <dbReference type="ARBA" id="ARBA00004651"/>
    </source>
</evidence>
<name>A0A8J6B3S7_ELECQ</name>
<keyword evidence="6 11" id="KW-1133">Transmembrane helix</keyword>
<keyword evidence="9" id="KW-0675">Receptor</keyword>
<evidence type="ECO:0000313" key="13">
    <source>
        <dbReference type="EMBL" id="KAG9462629.1"/>
    </source>
</evidence>
<gene>
    <name evidence="13" type="ORF">GDO78_013697</name>
</gene>
<dbReference type="InterPro" id="IPR050516">
    <property type="entry name" value="Olfactory_GPCR"/>
</dbReference>
<evidence type="ECO:0000256" key="10">
    <source>
        <dbReference type="ARBA" id="ARBA00023224"/>
    </source>
</evidence>
<keyword evidence="8 11" id="KW-0472">Membrane</keyword>
<comment type="subcellular location">
    <subcellularLocation>
        <location evidence="1">Cell membrane</location>
        <topology evidence="1">Multi-pass membrane protein</topology>
    </subcellularLocation>
</comment>
<feature type="transmembrane region" description="Helical" evidence="11">
    <location>
        <begin position="115"/>
        <end position="133"/>
    </location>
</feature>
<dbReference type="AlphaFoldDB" id="A0A8J6B3S7"/>
<keyword evidence="3" id="KW-0716">Sensory transduction</keyword>
<evidence type="ECO:0000256" key="5">
    <source>
        <dbReference type="ARBA" id="ARBA00022725"/>
    </source>
</evidence>
<keyword evidence="14" id="KW-1185">Reference proteome</keyword>
<dbReference type="PRINTS" id="PR00237">
    <property type="entry name" value="GPCRRHODOPSN"/>
</dbReference>
<dbReference type="GO" id="GO:0004984">
    <property type="term" value="F:olfactory receptor activity"/>
    <property type="evidence" value="ECO:0007669"/>
    <property type="project" value="InterPro"/>
</dbReference>
<evidence type="ECO:0000259" key="12">
    <source>
        <dbReference type="PROSITE" id="PS50262"/>
    </source>
</evidence>
<evidence type="ECO:0000256" key="11">
    <source>
        <dbReference type="SAM" id="Phobius"/>
    </source>
</evidence>
<evidence type="ECO:0000256" key="3">
    <source>
        <dbReference type="ARBA" id="ARBA00022606"/>
    </source>
</evidence>
<keyword evidence="7" id="KW-0297">G-protein coupled receptor</keyword>